<keyword evidence="2" id="KW-0645">Protease</keyword>
<dbReference type="Proteomes" id="UP000248349">
    <property type="component" value="Unassembled WGS sequence"/>
</dbReference>
<comment type="similarity">
    <text evidence="1">Belongs to the peptidase S28 family.</text>
</comment>
<dbReference type="Gene3D" id="3.40.50.1820">
    <property type="entry name" value="alpha/beta hydrolase"/>
    <property type="match status" value="2"/>
</dbReference>
<dbReference type="RefSeq" id="XP_025429655.1">
    <property type="nucleotide sequence ID" value="XM_025573561.1"/>
</dbReference>
<dbReference type="InterPro" id="IPR029058">
    <property type="entry name" value="AB_hydrolase_fold"/>
</dbReference>
<dbReference type="AlphaFoldDB" id="A0A318ZGG5"/>
<keyword evidence="3 6" id="KW-0732">Signal</keyword>
<accession>A0A318ZGG5</accession>
<keyword evidence="8" id="KW-1185">Reference proteome</keyword>
<dbReference type="SUPFAM" id="SSF53474">
    <property type="entry name" value="alpha/beta-Hydrolases"/>
    <property type="match status" value="1"/>
</dbReference>
<dbReference type="PANTHER" id="PTHR11010">
    <property type="entry name" value="PROTEASE S28 PRO-X CARBOXYPEPTIDASE-RELATED"/>
    <property type="match status" value="1"/>
</dbReference>
<dbReference type="GO" id="GO:0008239">
    <property type="term" value="F:dipeptidyl-peptidase activity"/>
    <property type="evidence" value="ECO:0007669"/>
    <property type="project" value="TreeGrafter"/>
</dbReference>
<evidence type="ECO:0000313" key="7">
    <source>
        <dbReference type="EMBL" id="PYH43673.1"/>
    </source>
</evidence>
<evidence type="ECO:0000256" key="4">
    <source>
        <dbReference type="ARBA" id="ARBA00022801"/>
    </source>
</evidence>
<feature type="chain" id="PRO_5016364238" description="Extracelular serine carboxypeptidase" evidence="6">
    <location>
        <begin position="18"/>
        <end position="606"/>
    </location>
</feature>
<evidence type="ECO:0000256" key="3">
    <source>
        <dbReference type="ARBA" id="ARBA00022729"/>
    </source>
</evidence>
<evidence type="ECO:0000256" key="5">
    <source>
        <dbReference type="ARBA" id="ARBA00023180"/>
    </source>
</evidence>
<dbReference type="GO" id="GO:0006508">
    <property type="term" value="P:proteolysis"/>
    <property type="evidence" value="ECO:0007669"/>
    <property type="project" value="UniProtKB-KW"/>
</dbReference>
<gene>
    <name evidence="7" type="ORF">BP01DRAFT_344361</name>
</gene>
<dbReference type="OrthoDB" id="1735038at2759"/>
<dbReference type="STRING" id="1450539.A0A318ZGG5"/>
<dbReference type="PANTHER" id="PTHR11010:SF117">
    <property type="entry name" value="SERINE PROTEASE 16"/>
    <property type="match status" value="1"/>
</dbReference>
<dbReference type="GeneID" id="37074789"/>
<evidence type="ECO:0000256" key="1">
    <source>
        <dbReference type="ARBA" id="ARBA00011079"/>
    </source>
</evidence>
<sequence length="606" mass="67084">MYSLLLLLLYATTTTTALTLSTLRHLNHHVDQEYTPSLAEQQFPIYNLTTPLNHFPDSPRYPATNQTFPLRYIVDATYYQPGGPVFVIAGGETSALNRLPFLSQGIVHELARIYHGVGLIVEHRYYGTSYPEDIPQEEAGRRKTVLHLKYLTTEQALADYAYLATQLPPILSSLVSCNLTAETPADLSPQRTPWIAYGGSYAGAFVAFLRKSYPTRYWAAIASSGVTAAVTDYWQYYEPIRLHAPGACVAVQQALVAFVDRVLRGHPQHPTGDSASERLKQLFLPKWGNANALDDETFVAGLSEPLGLFQERNWDPRVGDLGFRWYCGNLTAEKVLDEALEEDIGTVVRELVRGVGTAAAAAAADDNDEQEEEALVREVVNWVGVVRRLGVFESASASASADAASASAEDKLLPRTASTSWNYQVCTEWGYFTPGSTVPPHIKPLVSRRLTPNFWIEMCNATYGIDTPPDTDRINQYGGFGFSYPRVAQIGGRADPWREASPFATGLPVRNSTAEEPRILVEVPATEVYDGMEGAVHHWDQNGVFGVEEFWEGKKVVPPKGVREAQGEVIAFVGGWLGEWQKQKDEEDVAMQEIQSPAHQIRLTLT</sequence>
<dbReference type="EMBL" id="KZ821242">
    <property type="protein sequence ID" value="PYH43673.1"/>
    <property type="molecule type" value="Genomic_DNA"/>
</dbReference>
<evidence type="ECO:0008006" key="9">
    <source>
        <dbReference type="Google" id="ProtNLM"/>
    </source>
</evidence>
<feature type="signal peptide" evidence="6">
    <location>
        <begin position="1"/>
        <end position="17"/>
    </location>
</feature>
<evidence type="ECO:0000256" key="2">
    <source>
        <dbReference type="ARBA" id="ARBA00022670"/>
    </source>
</evidence>
<evidence type="ECO:0000313" key="8">
    <source>
        <dbReference type="Proteomes" id="UP000248349"/>
    </source>
</evidence>
<dbReference type="Pfam" id="PF05577">
    <property type="entry name" value="Peptidase_S28"/>
    <property type="match status" value="2"/>
</dbReference>
<protein>
    <recommendedName>
        <fullName evidence="9">Extracelular serine carboxypeptidase</fullName>
    </recommendedName>
</protein>
<keyword evidence="4" id="KW-0378">Hydrolase</keyword>
<reference evidence="7 8" key="1">
    <citation type="submission" date="2016-12" db="EMBL/GenBank/DDBJ databases">
        <title>The genomes of Aspergillus section Nigri reveals drivers in fungal speciation.</title>
        <authorList>
            <consortium name="DOE Joint Genome Institute"/>
            <person name="Vesth T.C."/>
            <person name="Nybo J."/>
            <person name="Theobald S."/>
            <person name="Brandl J."/>
            <person name="Frisvad J.C."/>
            <person name="Nielsen K.F."/>
            <person name="Lyhne E.K."/>
            <person name="Kogle M.E."/>
            <person name="Kuo A."/>
            <person name="Riley R."/>
            <person name="Clum A."/>
            <person name="Nolan M."/>
            <person name="Lipzen A."/>
            <person name="Salamov A."/>
            <person name="Henrissat B."/>
            <person name="Wiebenga A."/>
            <person name="De Vries R.P."/>
            <person name="Grigoriev I.V."/>
            <person name="Mortensen U.H."/>
            <person name="Andersen M.R."/>
            <person name="Baker S.E."/>
        </authorList>
    </citation>
    <scope>NUCLEOTIDE SEQUENCE [LARGE SCALE GENOMIC DNA]</scope>
    <source>
        <strain evidence="7 8">JOP 1030-1</strain>
    </source>
</reference>
<keyword evidence="5" id="KW-0325">Glycoprotein</keyword>
<organism evidence="7 8">
    <name type="scientific">Aspergillus saccharolyticus JOP 1030-1</name>
    <dbReference type="NCBI Taxonomy" id="1450539"/>
    <lineage>
        <taxon>Eukaryota</taxon>
        <taxon>Fungi</taxon>
        <taxon>Dikarya</taxon>
        <taxon>Ascomycota</taxon>
        <taxon>Pezizomycotina</taxon>
        <taxon>Eurotiomycetes</taxon>
        <taxon>Eurotiomycetidae</taxon>
        <taxon>Eurotiales</taxon>
        <taxon>Aspergillaceae</taxon>
        <taxon>Aspergillus</taxon>
        <taxon>Aspergillus subgen. Circumdati</taxon>
    </lineage>
</organism>
<proteinExistence type="inferred from homology"/>
<name>A0A318ZGG5_9EURO</name>
<dbReference type="GO" id="GO:0070008">
    <property type="term" value="F:serine-type exopeptidase activity"/>
    <property type="evidence" value="ECO:0007669"/>
    <property type="project" value="InterPro"/>
</dbReference>
<evidence type="ECO:0000256" key="6">
    <source>
        <dbReference type="SAM" id="SignalP"/>
    </source>
</evidence>
<dbReference type="InterPro" id="IPR008758">
    <property type="entry name" value="Peptidase_S28"/>
</dbReference>